<reference evidence="1 2" key="4">
    <citation type="journal article" date="2020" name="PLoS ONE">
        <title>Taxonomic classification of strain PO100/5 shows a broader geographic distribution and genetic markers of the recently described Corynebacterium silvaticum.</title>
        <authorList>
            <person name="Viana M.V.C."/>
            <person name="Profeta R."/>
            <person name="da Silva A.L."/>
            <person name="Hurtado R."/>
            <person name="Cerqueira J.C."/>
            <person name="Ribeiro B.F.S."/>
            <person name="Almeida M.O."/>
            <person name="Morais-Rodrigues F."/>
            <person name="Soares S.C."/>
            <person name="Oliveira M."/>
            <person name="Tavares L."/>
            <person name="Figueiredo H."/>
            <person name="Wattam A.R."/>
            <person name="Barh D."/>
            <person name="Ghosh P."/>
            <person name="Silva A."/>
            <person name="Azevedo V."/>
        </authorList>
    </citation>
    <scope>NUCLEOTIDE SEQUENCE [LARGE SCALE GENOMIC DNA]</scope>
    <source>
        <strain evidence="1 2">PO100/5</strain>
    </source>
</reference>
<name>A0ACD4PY48_9CORY</name>
<reference evidence="1 2" key="1">
    <citation type="journal article" date="2014" name="BMC Vet. Res.">
        <title>First report of Corynebacterium pseudotuberculosis from caseous lymphadenitis lesions in Black Alentejano pig (Sus scrofa domesticus).</title>
        <authorList>
            <person name="Oliveira M."/>
            <person name="Barroco C."/>
            <person name="Mottola C."/>
            <person name="Santos R."/>
            <person name="Lemsaddek A."/>
            <person name="Tavares L."/>
            <person name="Semedo-Lemsaddek T."/>
        </authorList>
    </citation>
    <scope>NUCLEOTIDE SEQUENCE [LARGE SCALE GENOMIC DNA]</scope>
    <source>
        <strain evidence="1 2">PO100/5</strain>
    </source>
</reference>
<proteinExistence type="predicted"/>
<dbReference type="EMBL" id="CP021417">
    <property type="protein sequence ID" value="WCV10612.1"/>
    <property type="molecule type" value="Genomic_DNA"/>
</dbReference>
<sequence length="54" mass="6319">MFSAIHEFLANVFDLDFLSSEPGYYFSDAWGAFKQIFSVMEDYFLDFKDTLSSK</sequence>
<protein>
    <submittedName>
        <fullName evidence="1">Uncharacterized protein</fullName>
    </submittedName>
</protein>
<dbReference type="Proteomes" id="UP000195652">
    <property type="component" value="Chromosome"/>
</dbReference>
<reference evidence="1 2" key="3">
    <citation type="journal article" date="2020" name="Int. J. Syst. Evol. Microbiol.">
        <title>Corynebacterium silvaticum sp. nov., a unique group of NTTB corynebacteria in wild boar and roe deer.</title>
        <authorList>
            <person name="Dangel A."/>
            <person name="Berger A."/>
            <person name="Rau J."/>
            <person name="Eisenberg T."/>
            <person name="Kampfer P."/>
            <person name="Margos G."/>
            <person name="Contzen M."/>
            <person name="Busse H.J."/>
            <person name="Konrad R."/>
            <person name="Peters M."/>
            <person name="Sting R."/>
            <person name="Sing A."/>
        </authorList>
    </citation>
    <scope>NUCLEOTIDE SEQUENCE [LARGE SCALE GENOMIC DNA]</scope>
    <source>
        <strain evidence="1 2">PO100/5</strain>
    </source>
</reference>
<keyword evidence="2" id="KW-1185">Reference proteome</keyword>
<evidence type="ECO:0000313" key="2">
    <source>
        <dbReference type="Proteomes" id="UP000195652"/>
    </source>
</evidence>
<gene>
    <name evidence="1" type="ORF">CBE74_12965</name>
</gene>
<evidence type="ECO:0000313" key="1">
    <source>
        <dbReference type="EMBL" id="WCV10612.1"/>
    </source>
</evidence>
<organism evidence="1 2">
    <name type="scientific">Corynebacterium silvaticum</name>
    <dbReference type="NCBI Taxonomy" id="2320431"/>
    <lineage>
        <taxon>Bacteria</taxon>
        <taxon>Bacillati</taxon>
        <taxon>Actinomycetota</taxon>
        <taxon>Actinomycetes</taxon>
        <taxon>Mycobacteriales</taxon>
        <taxon>Corynebacteriaceae</taxon>
        <taxon>Corynebacterium</taxon>
    </lineage>
</organism>
<reference evidence="1 2" key="2">
    <citation type="journal article" date="2020" name="Antonie Van Leeuwenhoek">
        <title>Phylogenomic characterisation of a novel corynebacterial species pathogenic to animals.</title>
        <authorList>
            <person name="Moller J."/>
            <person name="Musella L."/>
            <person name="Melnikov V."/>
            <person name="Geissdorfer W."/>
            <person name="Burkovski A."/>
            <person name="Sangal V."/>
        </authorList>
    </citation>
    <scope>NUCLEOTIDE SEQUENCE [LARGE SCALE GENOMIC DNA]</scope>
    <source>
        <strain evidence="1 2">PO100/5</strain>
    </source>
</reference>
<accession>A0ACD4PY48</accession>